<proteinExistence type="predicted"/>
<dbReference type="GO" id="GO:0019005">
    <property type="term" value="C:SCF ubiquitin ligase complex"/>
    <property type="evidence" value="ECO:0007669"/>
    <property type="project" value="TreeGrafter"/>
</dbReference>
<feature type="region of interest" description="Disordered" evidence="1">
    <location>
        <begin position="22"/>
        <end position="41"/>
    </location>
</feature>
<dbReference type="PANTHER" id="PTHR13318">
    <property type="entry name" value="PARTNER OF PAIRED, ISOFORM B-RELATED"/>
    <property type="match status" value="1"/>
</dbReference>
<dbReference type="SUPFAM" id="SSF81383">
    <property type="entry name" value="F-box domain"/>
    <property type="match status" value="1"/>
</dbReference>
<feature type="domain" description="F-box" evidence="2">
    <location>
        <begin position="74"/>
        <end position="120"/>
    </location>
</feature>
<evidence type="ECO:0000313" key="4">
    <source>
        <dbReference type="Proteomes" id="UP000681967"/>
    </source>
</evidence>
<protein>
    <recommendedName>
        <fullName evidence="2">F-box domain-containing protein</fullName>
    </recommendedName>
</protein>
<dbReference type="Pfam" id="PF12937">
    <property type="entry name" value="F-box-like"/>
    <property type="match status" value="1"/>
</dbReference>
<dbReference type="EMBL" id="CAJOBH010007150">
    <property type="protein sequence ID" value="CAF4076247.1"/>
    <property type="molecule type" value="Genomic_DNA"/>
</dbReference>
<dbReference type="Proteomes" id="UP000681967">
    <property type="component" value="Unassembled WGS sequence"/>
</dbReference>
<gene>
    <name evidence="3" type="ORF">BYL167_LOCUS17811</name>
</gene>
<dbReference type="SUPFAM" id="SSF52047">
    <property type="entry name" value="RNI-like"/>
    <property type="match status" value="1"/>
</dbReference>
<evidence type="ECO:0000313" key="3">
    <source>
        <dbReference type="EMBL" id="CAF4076247.1"/>
    </source>
</evidence>
<dbReference type="PROSITE" id="PS50181">
    <property type="entry name" value="FBOX"/>
    <property type="match status" value="1"/>
</dbReference>
<name>A0A8S2PZT7_9BILA</name>
<organism evidence="3 4">
    <name type="scientific">Rotaria magnacalcarata</name>
    <dbReference type="NCBI Taxonomy" id="392030"/>
    <lineage>
        <taxon>Eukaryota</taxon>
        <taxon>Metazoa</taxon>
        <taxon>Spiralia</taxon>
        <taxon>Gnathifera</taxon>
        <taxon>Rotifera</taxon>
        <taxon>Eurotatoria</taxon>
        <taxon>Bdelloidea</taxon>
        <taxon>Philodinida</taxon>
        <taxon>Philodinidae</taxon>
        <taxon>Rotaria</taxon>
    </lineage>
</organism>
<dbReference type="InterPro" id="IPR001810">
    <property type="entry name" value="F-box_dom"/>
</dbReference>
<evidence type="ECO:0000256" key="1">
    <source>
        <dbReference type="SAM" id="MobiDB-lite"/>
    </source>
</evidence>
<accession>A0A8S2PZT7</accession>
<reference evidence="3" key="1">
    <citation type="submission" date="2021-02" db="EMBL/GenBank/DDBJ databases">
        <authorList>
            <person name="Nowell W R."/>
        </authorList>
    </citation>
    <scope>NUCLEOTIDE SEQUENCE</scope>
</reference>
<dbReference type="GO" id="GO:0031146">
    <property type="term" value="P:SCF-dependent proteasomal ubiquitin-dependent protein catabolic process"/>
    <property type="evidence" value="ECO:0007669"/>
    <property type="project" value="TreeGrafter"/>
</dbReference>
<comment type="caution">
    <text evidence="3">The sequence shown here is derived from an EMBL/GenBank/DDBJ whole genome shotgun (WGS) entry which is preliminary data.</text>
</comment>
<evidence type="ECO:0000259" key="2">
    <source>
        <dbReference type="PROSITE" id="PS50181"/>
    </source>
</evidence>
<dbReference type="AlphaFoldDB" id="A0A8S2PZT7"/>
<sequence length="495" mass="55732">MTSTKRKHTIIAQSDLDHENPIINGKKNLDRPKKLKGKSKSKIVDVPTLSHGPGDVSNTFQRYRVKTKSKTDAKLNIFQLPDEIILIILPYLNKASLVAFIQTCRKYRAIGYHPNLWRRIDLSYKRIGSEQLNSLLQRGTVTLKLNQSTIEESNFTYMEPSALCHLDLTAAIISTDLLLNLLRSCTSLRKLSLESIPLNYKIVKKIVANIQLDTLNLAMCTGITFECCRLITNKLSSLRSLNIAWTELSSQSIQYICETIPRCIENLNISGHRYSLTDDCMQTLAHRAFRLHFLDISDSVVISDQSIIALRQHSRLLEHLSASRCYLLSPSALITLKSLPAFTTLDIFGTLAQLPLQQLRNELVKERYHASKLQGPTRPLTRCDSTDLIPQIIPPNQGNVHSNICLKAPEVLFDSRTTYFHGINDDQDRPLSARVSSANVSRQMSNITLNDSKLSSTVNSPLHIRFRSIDLSAFIPSNDGRMRTYSSVTSSKSIG</sequence>
<dbReference type="Gene3D" id="3.80.10.10">
    <property type="entry name" value="Ribonuclease Inhibitor"/>
    <property type="match status" value="1"/>
</dbReference>
<dbReference type="PANTHER" id="PTHR13318:SF190">
    <property type="entry name" value="PARTNER OF PAIRED, ISOFORM B"/>
    <property type="match status" value="1"/>
</dbReference>
<dbReference type="InterPro" id="IPR032675">
    <property type="entry name" value="LRR_dom_sf"/>
</dbReference>
<dbReference type="InterPro" id="IPR036047">
    <property type="entry name" value="F-box-like_dom_sf"/>
</dbReference>